<protein>
    <submittedName>
        <fullName evidence="3">Uncharacterized protein</fullName>
    </submittedName>
</protein>
<sequence length="605" mass="69578">MPNDITDLPVPLENLDDVRVTVFREPGCDSSSTTDHFKTENVFSKNSKEMPKRLPAKWIGCTIFQINATTRKELGMTATMSSSSTSSLCPIRKAAQHVKTQQLRHMKKEKNKTEDGTTVPCGLIALQVDDMLGAGDRSCPTYVAAERRLKEVFEFRSWQEDSETMEYCGVLHDRKDFCWTLSQRHFIQKVKPVTIHRGRSPEDPMTEADRSQLRALLGSLQWPSVQSQPHLQASCSLINQQRSGKLKAIMEANALLKFAKEHVDVSLKYEPFQSINSQADLMKLRLVIMFDASHAAREDHSSQGGHLAILVPEEAFQQETPYHEPYEMEEIEQLENPNENLDRPWPSSSNLKTPMAMLVYFTQIKAVTAGFSGVHTPLEPEEICLPNDDPTVEDWSILTYMSIFVLLTILIVSYLSYKFGRMVEKRRQVKDLDVKLRVAHGRNQRHFDAALDEQNLALDRRMSQLENDLVKAAEEHATTRSNHNEMMAQWQIEQQEAEEIDQAFQQCQALLSRCFRELQDHIDDECPIEMGCYVAPFGHTWHTTRECHGLKQAHRVDHRPCCHFCTPNPRTPFRVNSLSGTTLWEDMQSWRRQWGARSYEEWLVD</sequence>
<gene>
    <name evidence="3" type="ORF">CCMP2556_LOCUS20245</name>
    <name evidence="4" type="ORF">CCMP2556_LOCUS20287</name>
</gene>
<organism evidence="3 5">
    <name type="scientific">Durusdinium trenchii</name>
    <dbReference type="NCBI Taxonomy" id="1381693"/>
    <lineage>
        <taxon>Eukaryota</taxon>
        <taxon>Sar</taxon>
        <taxon>Alveolata</taxon>
        <taxon>Dinophyceae</taxon>
        <taxon>Suessiales</taxon>
        <taxon>Symbiodiniaceae</taxon>
        <taxon>Durusdinium</taxon>
    </lineage>
</organism>
<evidence type="ECO:0000256" key="2">
    <source>
        <dbReference type="SAM" id="Phobius"/>
    </source>
</evidence>
<evidence type="ECO:0000313" key="4">
    <source>
        <dbReference type="EMBL" id="CAK9036447.1"/>
    </source>
</evidence>
<keyword evidence="2" id="KW-1133">Transmembrane helix</keyword>
<comment type="caution">
    <text evidence="3">The sequence shown here is derived from an EMBL/GenBank/DDBJ whole genome shotgun (WGS) entry which is preliminary data.</text>
</comment>
<proteinExistence type="predicted"/>
<reference evidence="3 5" key="1">
    <citation type="submission" date="2024-02" db="EMBL/GenBank/DDBJ databases">
        <authorList>
            <person name="Chen Y."/>
            <person name="Shah S."/>
            <person name="Dougan E. K."/>
            <person name="Thang M."/>
            <person name="Chan C."/>
        </authorList>
    </citation>
    <scope>NUCLEOTIDE SEQUENCE [LARGE SCALE GENOMIC DNA]</scope>
</reference>
<accession>A0ABP0LB18</accession>
<dbReference type="Proteomes" id="UP001642484">
    <property type="component" value="Unassembled WGS sequence"/>
</dbReference>
<dbReference type="EMBL" id="CAXAMN010011869">
    <property type="protein sequence ID" value="CAK9036447.1"/>
    <property type="molecule type" value="Genomic_DNA"/>
</dbReference>
<keyword evidence="2" id="KW-0812">Transmembrane</keyword>
<evidence type="ECO:0000313" key="5">
    <source>
        <dbReference type="Proteomes" id="UP001642484"/>
    </source>
</evidence>
<keyword evidence="2" id="KW-0472">Membrane</keyword>
<dbReference type="EMBL" id="CAXAMN010011825">
    <property type="protein sequence ID" value="CAK9036346.1"/>
    <property type="molecule type" value="Genomic_DNA"/>
</dbReference>
<name>A0ABP0LB18_9DINO</name>
<keyword evidence="1" id="KW-0175">Coiled coil</keyword>
<evidence type="ECO:0000313" key="3">
    <source>
        <dbReference type="EMBL" id="CAK9036346.1"/>
    </source>
</evidence>
<keyword evidence="5" id="KW-1185">Reference proteome</keyword>
<evidence type="ECO:0000256" key="1">
    <source>
        <dbReference type="SAM" id="Coils"/>
    </source>
</evidence>
<feature type="coiled-coil region" evidence="1">
    <location>
        <begin position="455"/>
        <end position="482"/>
    </location>
</feature>
<feature type="transmembrane region" description="Helical" evidence="2">
    <location>
        <begin position="397"/>
        <end position="417"/>
    </location>
</feature>